<name>A0A8J6BF21_9EUKA</name>
<comment type="caution">
    <text evidence="2">The sequence shown here is derived from an EMBL/GenBank/DDBJ whole genome shotgun (WGS) entry which is preliminary data.</text>
</comment>
<sequence>MAQLPELRLEYQMFGTVTLPFFAIDEQSMPSRHTFRQDHRERRLRPSRQVLSDGSHHRDIPPIYQGLHLSDLHPICTLPGRLPTWSTDGTQLGVISVGSTRRLLTWSSDNFGVWFVMPDTCNAKTMRRLAKSFTVTDGQTIVDFAYSVLYPEYVVVTAEEGPHICSYLLRKDGLEQPAPDVNNAVRVGPDGLTEHERAMSGVWDKAKFGWWEKLQLRRRGGGFTALHGPSGVPSSIALRLGLSAADMIRHAKQARIVDHSRDDHHRSRIHQSGLHYTVMVGEDPISPYYY</sequence>
<feature type="region of interest" description="Disordered" evidence="1">
    <location>
        <begin position="32"/>
        <end position="57"/>
    </location>
</feature>
<proteinExistence type="predicted"/>
<gene>
    <name evidence="2" type="ORF">J8273_2469</name>
</gene>
<dbReference type="EMBL" id="JAHDYR010000007">
    <property type="protein sequence ID" value="KAG9396117.1"/>
    <property type="molecule type" value="Genomic_DNA"/>
</dbReference>
<reference evidence="2" key="1">
    <citation type="submission" date="2021-05" db="EMBL/GenBank/DDBJ databases">
        <title>A free-living protist that lacks canonical eukaryotic 1 DNA replication and segregation systems.</title>
        <authorList>
            <person name="Salas-Leiva D.E."/>
            <person name="Tromer E.C."/>
            <person name="Curtis B.A."/>
            <person name="Jerlstrom-Hultqvist J."/>
            <person name="Kolisko M."/>
            <person name="Yi Z."/>
            <person name="Salas-Leiva J.S."/>
            <person name="Gallot-Lavallee L."/>
            <person name="Kops G.J.P.L."/>
            <person name="Archibald J.M."/>
            <person name="Simpson A.G.B."/>
            <person name="Roger A.J."/>
        </authorList>
    </citation>
    <scope>NUCLEOTIDE SEQUENCE</scope>
    <source>
        <strain evidence="2">BICM</strain>
    </source>
</reference>
<dbReference type="Proteomes" id="UP000717585">
    <property type="component" value="Unassembled WGS sequence"/>
</dbReference>
<protein>
    <submittedName>
        <fullName evidence="2">Uncharacterized protein</fullName>
    </submittedName>
</protein>
<evidence type="ECO:0000313" key="2">
    <source>
        <dbReference type="EMBL" id="KAG9396117.1"/>
    </source>
</evidence>
<evidence type="ECO:0000256" key="1">
    <source>
        <dbReference type="SAM" id="MobiDB-lite"/>
    </source>
</evidence>
<organism evidence="2 3">
    <name type="scientific">Carpediemonas membranifera</name>
    <dbReference type="NCBI Taxonomy" id="201153"/>
    <lineage>
        <taxon>Eukaryota</taxon>
        <taxon>Metamonada</taxon>
        <taxon>Carpediemonas-like organisms</taxon>
        <taxon>Carpediemonas</taxon>
    </lineage>
</organism>
<evidence type="ECO:0000313" key="3">
    <source>
        <dbReference type="Proteomes" id="UP000717585"/>
    </source>
</evidence>
<accession>A0A8J6BF21</accession>
<keyword evidence="3" id="KW-1185">Reference proteome</keyword>
<dbReference type="AlphaFoldDB" id="A0A8J6BF21"/>